<protein>
    <submittedName>
        <fullName evidence="2">Uncharacterized protein</fullName>
    </submittedName>
</protein>
<feature type="compositionally biased region" description="Basic and acidic residues" evidence="1">
    <location>
        <begin position="49"/>
        <end position="63"/>
    </location>
</feature>
<organism evidence="2 3">
    <name type="scientific">Symbiodinium natans</name>
    <dbReference type="NCBI Taxonomy" id="878477"/>
    <lineage>
        <taxon>Eukaryota</taxon>
        <taxon>Sar</taxon>
        <taxon>Alveolata</taxon>
        <taxon>Dinophyceae</taxon>
        <taxon>Suessiales</taxon>
        <taxon>Symbiodiniaceae</taxon>
        <taxon>Symbiodinium</taxon>
    </lineage>
</organism>
<keyword evidence="3" id="KW-1185">Reference proteome</keyword>
<gene>
    <name evidence="2" type="ORF">SNAT2548_LOCUS29718</name>
</gene>
<dbReference type="AlphaFoldDB" id="A0A812TDD5"/>
<dbReference type="Proteomes" id="UP000604046">
    <property type="component" value="Unassembled WGS sequence"/>
</dbReference>
<proteinExistence type="predicted"/>
<reference evidence="2" key="1">
    <citation type="submission" date="2021-02" db="EMBL/GenBank/DDBJ databases">
        <authorList>
            <person name="Dougan E. K."/>
            <person name="Rhodes N."/>
            <person name="Thang M."/>
            <person name="Chan C."/>
        </authorList>
    </citation>
    <scope>NUCLEOTIDE SEQUENCE</scope>
</reference>
<evidence type="ECO:0000313" key="2">
    <source>
        <dbReference type="EMBL" id="CAE7530546.1"/>
    </source>
</evidence>
<dbReference type="GO" id="GO:0005869">
    <property type="term" value="C:dynactin complex"/>
    <property type="evidence" value="ECO:0007669"/>
    <property type="project" value="InterPro"/>
</dbReference>
<name>A0A812TDD5_9DINO</name>
<dbReference type="OrthoDB" id="10460686at2759"/>
<dbReference type="GO" id="GO:0005737">
    <property type="term" value="C:cytoplasm"/>
    <property type="evidence" value="ECO:0007669"/>
    <property type="project" value="UniProtKB-SubCell"/>
</dbReference>
<comment type="caution">
    <text evidence="2">The sequence shown here is derived from an EMBL/GenBank/DDBJ whole genome shotgun (WGS) entry which is preliminary data.</text>
</comment>
<feature type="compositionally biased region" description="Low complexity" evidence="1">
    <location>
        <begin position="65"/>
        <end position="78"/>
    </location>
</feature>
<accession>A0A812TDD5</accession>
<feature type="region of interest" description="Disordered" evidence="1">
    <location>
        <begin position="41"/>
        <end position="78"/>
    </location>
</feature>
<sequence length="452" mass="47714">MATPEDVKADKPGFFAADVHTALRQRADWLDGLGETAILDADNLDSDDSEHWEGSTTAAKEEPAASEAEAADAGTSTTTATTLKGSLSDLLAAGFARVECEPLDLAGARERFARLDKVSAPVVLEGRPEPPARRLQRLKTEVATLASWAEHQSSAEAGQTATRLCDEVRAVAEDMKSAQDTADPQRIWLPPPDGEDLRQVCRLAAMAPRPQPRAHGEGAADPVPYTLTAPSSGWLLAAQAEAVEDLEARLEAVRASLGPAEEAEALGDSLAAATSRLWQRLQWLEEITGGGACERLAASAELLCTEIDLASAEASRLEALEAEQEKEEAELIKPVSPTSKQLAEEVTASVETTEAQVHRLFEQVAGLDAASARVAEMTKQLQGQDALRLHLETFAAELAQAEARCATASSTLGLAATAAGALKESSKACTEQIQQGAKSLEAKISQLKGKGA</sequence>
<evidence type="ECO:0000313" key="3">
    <source>
        <dbReference type="Proteomes" id="UP000604046"/>
    </source>
</evidence>
<dbReference type="EMBL" id="CAJNDS010002573">
    <property type="protein sequence ID" value="CAE7530546.1"/>
    <property type="molecule type" value="Genomic_DNA"/>
</dbReference>
<dbReference type="GO" id="GO:0007017">
    <property type="term" value="P:microtubule-based process"/>
    <property type="evidence" value="ECO:0007669"/>
    <property type="project" value="InterPro"/>
</dbReference>
<evidence type="ECO:0000256" key="1">
    <source>
        <dbReference type="SAM" id="MobiDB-lite"/>
    </source>
</evidence>